<proteinExistence type="inferred from homology"/>
<evidence type="ECO:0000256" key="2">
    <source>
        <dbReference type="ARBA" id="ARBA00022701"/>
    </source>
</evidence>
<name>A0ABM3QUE3_SPIOL</name>
<dbReference type="GeneID" id="110787362"/>
<dbReference type="RefSeq" id="XP_056686982.1">
    <property type="nucleotide sequence ID" value="XM_056831004.1"/>
</dbReference>
<dbReference type="InterPro" id="IPR039613">
    <property type="entry name" value="SPR1/2/3/4/5"/>
</dbReference>
<evidence type="ECO:0000256" key="1">
    <source>
        <dbReference type="ARBA" id="ARBA00009656"/>
    </source>
</evidence>
<gene>
    <name evidence="4" type="primary">LOC110787362</name>
</gene>
<protein>
    <submittedName>
        <fullName evidence="4">Uncharacterized protein isoform X2</fullName>
    </submittedName>
</protein>
<reference evidence="3" key="1">
    <citation type="journal article" date="2021" name="Nat. Commun.">
        <title>Genomic analyses provide insights into spinach domestication and the genetic basis of agronomic traits.</title>
        <authorList>
            <person name="Cai X."/>
            <person name="Sun X."/>
            <person name="Xu C."/>
            <person name="Sun H."/>
            <person name="Wang X."/>
            <person name="Ge C."/>
            <person name="Zhang Z."/>
            <person name="Wang Q."/>
            <person name="Fei Z."/>
            <person name="Jiao C."/>
            <person name="Wang Q."/>
        </authorList>
    </citation>
    <scope>NUCLEOTIDE SEQUENCE [LARGE SCALE GENOMIC DNA]</scope>
    <source>
        <strain evidence="3">cv. Varoflay</strain>
    </source>
</reference>
<comment type="similarity">
    <text evidence="1">Belongs to the SPIRAL1 family.</text>
</comment>
<reference evidence="4" key="2">
    <citation type="submission" date="2025-08" db="UniProtKB">
        <authorList>
            <consortium name="RefSeq"/>
        </authorList>
    </citation>
    <scope>IDENTIFICATION</scope>
    <source>
        <tissue evidence="4">Leaf</tissue>
    </source>
</reference>
<evidence type="ECO:0000313" key="4">
    <source>
        <dbReference type="RefSeq" id="XP_056686982.1"/>
    </source>
</evidence>
<accession>A0ABM3QUE3</accession>
<organism evidence="3 4">
    <name type="scientific">Spinacia oleracea</name>
    <name type="common">Spinach</name>
    <dbReference type="NCBI Taxonomy" id="3562"/>
    <lineage>
        <taxon>Eukaryota</taxon>
        <taxon>Viridiplantae</taxon>
        <taxon>Streptophyta</taxon>
        <taxon>Embryophyta</taxon>
        <taxon>Tracheophyta</taxon>
        <taxon>Spermatophyta</taxon>
        <taxon>Magnoliopsida</taxon>
        <taxon>eudicotyledons</taxon>
        <taxon>Gunneridae</taxon>
        <taxon>Pentapetalae</taxon>
        <taxon>Caryophyllales</taxon>
        <taxon>Chenopodiaceae</taxon>
        <taxon>Chenopodioideae</taxon>
        <taxon>Anserineae</taxon>
        <taxon>Spinacia</taxon>
    </lineage>
</organism>
<dbReference type="Proteomes" id="UP000813463">
    <property type="component" value="Chromosome 6"/>
</dbReference>
<sequence>MVRAPLISYAGPFLRFEGCSQSPGAAKLYSDALGFTADVCSPCWVELHSHSIEASSPSFTRTVRNFAISQWRCKFLHLLICFPLRLQTLFDHLGGFCIFYFAILGLVVGKEFKNEYLGSYLSFLRVLSHFRNSLQMESGVSSGGGLSSLGYRFGSGEAPKPASTKAPANVCVEPVMKEATRPGAAADNPQHSYLKKVPAGVNSNINNYYHADGQNTGNFITSMMHLKIMVMEERSQARDDAYVYIAS</sequence>
<keyword evidence="2" id="KW-0493">Microtubule</keyword>
<dbReference type="PANTHER" id="PTHR33403:SF31">
    <property type="entry name" value="PROTEIN SPIRAL1-LIKE 1"/>
    <property type="match status" value="1"/>
</dbReference>
<keyword evidence="3" id="KW-1185">Reference proteome</keyword>
<dbReference type="PANTHER" id="PTHR33403">
    <property type="entry name" value="SPR1"/>
    <property type="match status" value="1"/>
</dbReference>
<evidence type="ECO:0000313" key="3">
    <source>
        <dbReference type="Proteomes" id="UP000813463"/>
    </source>
</evidence>